<evidence type="ECO:0000313" key="1">
    <source>
        <dbReference type="EMBL" id="SFN47008.1"/>
    </source>
</evidence>
<sequence length="115" mass="12178">MTTTSFTTFAQVQSALQNFVTTNGIPVNQAPHGNMWERGSTADDQYKSFVTGDAIPGFKILIPGNGEGSNIILALRGNAPFDGSQFPRMPAGGPVYLDDDTINAISAWITAGAKQ</sequence>
<reference evidence="1 2" key="1">
    <citation type="submission" date="2016-10" db="EMBL/GenBank/DDBJ databases">
        <authorList>
            <person name="de Groot N.N."/>
        </authorList>
    </citation>
    <scope>NUCLEOTIDE SEQUENCE [LARGE SCALE GENOMIC DNA]</scope>
    <source>
        <strain evidence="1 2">CGMCC 1.7659</strain>
    </source>
</reference>
<organism evidence="1 2">
    <name type="scientific">Dokdonella immobilis</name>
    <dbReference type="NCBI Taxonomy" id="578942"/>
    <lineage>
        <taxon>Bacteria</taxon>
        <taxon>Pseudomonadati</taxon>
        <taxon>Pseudomonadota</taxon>
        <taxon>Gammaproteobacteria</taxon>
        <taxon>Lysobacterales</taxon>
        <taxon>Rhodanobacteraceae</taxon>
        <taxon>Dokdonella</taxon>
    </lineage>
</organism>
<protein>
    <recommendedName>
        <fullName evidence="3">Cytochrome C Planctomycete-type domain-containing protein</fullName>
    </recommendedName>
</protein>
<keyword evidence="2" id="KW-1185">Reference proteome</keyword>
<dbReference type="Proteomes" id="UP000198575">
    <property type="component" value="Unassembled WGS sequence"/>
</dbReference>
<dbReference type="EMBL" id="FOVF01000024">
    <property type="protein sequence ID" value="SFN47008.1"/>
    <property type="molecule type" value="Genomic_DNA"/>
</dbReference>
<evidence type="ECO:0008006" key="3">
    <source>
        <dbReference type="Google" id="ProtNLM"/>
    </source>
</evidence>
<name>A0A1I4Z9Y1_9GAMM</name>
<dbReference type="AlphaFoldDB" id="A0A1I4Z9Y1"/>
<accession>A0A1I4Z9Y1</accession>
<gene>
    <name evidence="1" type="ORF">SAMN05216289_1245</name>
</gene>
<proteinExistence type="predicted"/>
<evidence type="ECO:0000313" key="2">
    <source>
        <dbReference type="Proteomes" id="UP000198575"/>
    </source>
</evidence>